<reference evidence="1" key="1">
    <citation type="journal article" date="2023" name="G3 (Bethesda)">
        <title>A reference genome for the long-term kleptoplast-retaining sea slug Elysia crispata morphotype clarki.</title>
        <authorList>
            <person name="Eastman K.E."/>
            <person name="Pendleton A.L."/>
            <person name="Shaikh M.A."/>
            <person name="Suttiyut T."/>
            <person name="Ogas R."/>
            <person name="Tomko P."/>
            <person name="Gavelis G."/>
            <person name="Widhalm J.R."/>
            <person name="Wisecaver J.H."/>
        </authorList>
    </citation>
    <scope>NUCLEOTIDE SEQUENCE</scope>
    <source>
        <strain evidence="1">ECLA1</strain>
    </source>
</reference>
<dbReference type="Proteomes" id="UP001283361">
    <property type="component" value="Unassembled WGS sequence"/>
</dbReference>
<evidence type="ECO:0000313" key="2">
    <source>
        <dbReference type="Proteomes" id="UP001283361"/>
    </source>
</evidence>
<dbReference type="AlphaFoldDB" id="A0AAE1CZ14"/>
<keyword evidence="2" id="KW-1185">Reference proteome</keyword>
<evidence type="ECO:0000313" key="1">
    <source>
        <dbReference type="EMBL" id="KAK3746164.1"/>
    </source>
</evidence>
<organism evidence="1 2">
    <name type="scientific">Elysia crispata</name>
    <name type="common">lettuce slug</name>
    <dbReference type="NCBI Taxonomy" id="231223"/>
    <lineage>
        <taxon>Eukaryota</taxon>
        <taxon>Metazoa</taxon>
        <taxon>Spiralia</taxon>
        <taxon>Lophotrochozoa</taxon>
        <taxon>Mollusca</taxon>
        <taxon>Gastropoda</taxon>
        <taxon>Heterobranchia</taxon>
        <taxon>Euthyneura</taxon>
        <taxon>Panpulmonata</taxon>
        <taxon>Sacoglossa</taxon>
        <taxon>Placobranchoidea</taxon>
        <taxon>Plakobranchidae</taxon>
        <taxon>Elysia</taxon>
    </lineage>
</organism>
<dbReference type="EMBL" id="JAWDGP010006162">
    <property type="protein sequence ID" value="KAK3746164.1"/>
    <property type="molecule type" value="Genomic_DNA"/>
</dbReference>
<accession>A0AAE1CZ14</accession>
<proteinExistence type="predicted"/>
<protein>
    <submittedName>
        <fullName evidence="1">Uncharacterized protein</fullName>
    </submittedName>
</protein>
<sequence length="137" mass="15195">MAPTGPIRRCPIALNPRLSAGQTQSCHTEPALNIDSPQWRTRTVLIPGLSLTPADNSHGSPVVSGHQTVVSPTHWWSLKVYCPSKLPRTTICCLESVVPTGPGQWSLELGCHRRYSQVQIDVSNFVAVFYRIKLRYC</sequence>
<comment type="caution">
    <text evidence="1">The sequence shown here is derived from an EMBL/GenBank/DDBJ whole genome shotgun (WGS) entry which is preliminary data.</text>
</comment>
<gene>
    <name evidence="1" type="ORF">RRG08_014638</name>
</gene>
<name>A0AAE1CZ14_9GAST</name>